<evidence type="ECO:0000256" key="2">
    <source>
        <dbReference type="RuleBase" id="RU003616"/>
    </source>
</evidence>
<sequence length="123" mass="13475">MITDTETRTPAPTGKTPSVPVHERAWAPFWSLRNENDGLFDNFFGDGCGVSAPRRPRSGVAASRPLATVPTLDVIDKENEVKLIADLPGMTEKDINVEVTDSLLTISGEKHEEIEEGDEEGQR</sequence>
<dbReference type="Proteomes" id="UP000642488">
    <property type="component" value="Unassembled WGS sequence"/>
</dbReference>
<evidence type="ECO:0000313" key="5">
    <source>
        <dbReference type="EMBL" id="MBJ3762528.1"/>
    </source>
</evidence>
<dbReference type="CDD" id="cd06464">
    <property type="entry name" value="ACD_sHsps-like"/>
    <property type="match status" value="1"/>
</dbReference>
<evidence type="ECO:0000259" key="4">
    <source>
        <dbReference type="PROSITE" id="PS01031"/>
    </source>
</evidence>
<feature type="domain" description="SHSP" evidence="4">
    <location>
        <begin position="62"/>
        <end position="123"/>
    </location>
</feature>
<dbReference type="Pfam" id="PF00011">
    <property type="entry name" value="HSP20"/>
    <property type="match status" value="1"/>
</dbReference>
<gene>
    <name evidence="5" type="ORF">ILP92_07200</name>
</gene>
<dbReference type="Gene3D" id="2.60.40.790">
    <property type="match status" value="1"/>
</dbReference>
<protein>
    <submittedName>
        <fullName evidence="5">Hsp20 family protein</fullName>
    </submittedName>
</protein>
<reference evidence="5" key="1">
    <citation type="submission" date="2020-12" db="EMBL/GenBank/DDBJ databases">
        <title>Bacterial taxonomy.</title>
        <authorList>
            <person name="Pan X."/>
        </authorList>
    </citation>
    <scope>NUCLEOTIDE SEQUENCE</scope>
    <source>
        <strain evidence="5">KCTC 52957</strain>
    </source>
</reference>
<evidence type="ECO:0000256" key="1">
    <source>
        <dbReference type="PROSITE-ProRule" id="PRU00285"/>
    </source>
</evidence>
<dbReference type="EMBL" id="JAEKPD010000007">
    <property type="protein sequence ID" value="MBJ3762528.1"/>
    <property type="molecule type" value="Genomic_DNA"/>
</dbReference>
<feature type="region of interest" description="Disordered" evidence="3">
    <location>
        <begin position="1"/>
        <end position="22"/>
    </location>
</feature>
<comment type="similarity">
    <text evidence="1 2">Belongs to the small heat shock protein (HSP20) family.</text>
</comment>
<dbReference type="SUPFAM" id="SSF49764">
    <property type="entry name" value="HSP20-like chaperones"/>
    <property type="match status" value="1"/>
</dbReference>
<accession>A0A934MC92</accession>
<dbReference type="AlphaFoldDB" id="A0A934MC92"/>
<dbReference type="InterPro" id="IPR002068">
    <property type="entry name" value="A-crystallin/Hsp20_dom"/>
</dbReference>
<dbReference type="PROSITE" id="PS01031">
    <property type="entry name" value="SHSP"/>
    <property type="match status" value="1"/>
</dbReference>
<proteinExistence type="inferred from homology"/>
<organism evidence="5 6">
    <name type="scientific">Palleronia pontilimi</name>
    <dbReference type="NCBI Taxonomy" id="1964209"/>
    <lineage>
        <taxon>Bacteria</taxon>
        <taxon>Pseudomonadati</taxon>
        <taxon>Pseudomonadota</taxon>
        <taxon>Alphaproteobacteria</taxon>
        <taxon>Rhodobacterales</taxon>
        <taxon>Roseobacteraceae</taxon>
        <taxon>Palleronia</taxon>
    </lineage>
</organism>
<keyword evidence="6" id="KW-1185">Reference proteome</keyword>
<evidence type="ECO:0000256" key="3">
    <source>
        <dbReference type="SAM" id="MobiDB-lite"/>
    </source>
</evidence>
<dbReference type="InterPro" id="IPR008978">
    <property type="entry name" value="HSP20-like_chaperone"/>
</dbReference>
<comment type="caution">
    <text evidence="5">The sequence shown here is derived from an EMBL/GenBank/DDBJ whole genome shotgun (WGS) entry which is preliminary data.</text>
</comment>
<name>A0A934MC92_9RHOB</name>
<evidence type="ECO:0000313" key="6">
    <source>
        <dbReference type="Proteomes" id="UP000642488"/>
    </source>
</evidence>